<evidence type="ECO:0000256" key="1">
    <source>
        <dbReference type="ARBA" id="ARBA00006284"/>
    </source>
</evidence>
<evidence type="ECO:0000313" key="4">
    <source>
        <dbReference type="EMBL" id="SVC01227.1"/>
    </source>
</evidence>
<evidence type="ECO:0000256" key="3">
    <source>
        <dbReference type="ARBA" id="ARBA00022777"/>
    </source>
</evidence>
<keyword evidence="2" id="KW-0808">Transferase</keyword>
<dbReference type="InterPro" id="IPR018197">
    <property type="entry name" value="Glycerate_kinase_RE-like"/>
</dbReference>
<dbReference type="SUPFAM" id="SSF110738">
    <property type="entry name" value="Glycerate kinase I"/>
    <property type="match status" value="1"/>
</dbReference>
<sequence>GGSATNDGGFGMAKTLGWYFLDGDDQEINHWPDLVQLKKIIKPNLRKEYLCNLKSITVAVDVQNPLLGPNGCTRIYGPQKGLCEEDLPRAEAALTRLAEVWASQTGEDVAKLPGAGAAGGLGFGLHCFAGAKIRSGFEIFSETTGLEEILQEADIVTTGEGTMDRQTVMGKGVGELAKMARAKDCRCLGLAGHLEDPLELNDHFEQCRALSEITSQDEAQQNPTQWLEKLAAETAEKISETEPT</sequence>
<accession>A0A382IPV9</accession>
<proteinExistence type="inferred from homology"/>
<dbReference type="NCBIfam" id="TIGR00045">
    <property type="entry name" value="glycerate kinase"/>
    <property type="match status" value="1"/>
</dbReference>
<gene>
    <name evidence="4" type="ORF">METZ01_LOCUS254081</name>
</gene>
<dbReference type="InterPro" id="IPR004381">
    <property type="entry name" value="Glycerate_kinase"/>
</dbReference>
<keyword evidence="3" id="KW-0418">Kinase</keyword>
<name>A0A382IPV9_9ZZZZ</name>
<dbReference type="InterPro" id="IPR018193">
    <property type="entry name" value="Glyc_kinase_flavodox-like_fold"/>
</dbReference>
<organism evidence="4">
    <name type="scientific">marine metagenome</name>
    <dbReference type="NCBI Taxonomy" id="408172"/>
    <lineage>
        <taxon>unclassified sequences</taxon>
        <taxon>metagenomes</taxon>
        <taxon>ecological metagenomes</taxon>
    </lineage>
</organism>
<dbReference type="Pfam" id="PF02595">
    <property type="entry name" value="Gly_kinase"/>
    <property type="match status" value="1"/>
</dbReference>
<dbReference type="InterPro" id="IPR036129">
    <property type="entry name" value="Glycerate_kinase_sf"/>
</dbReference>
<dbReference type="AlphaFoldDB" id="A0A382IPV9"/>
<dbReference type="Gene3D" id="3.40.50.10350">
    <property type="entry name" value="Glycerate kinase, domain 1"/>
    <property type="match status" value="1"/>
</dbReference>
<dbReference type="GO" id="GO:0008887">
    <property type="term" value="F:glycerate kinase activity"/>
    <property type="evidence" value="ECO:0007669"/>
    <property type="project" value="InterPro"/>
</dbReference>
<reference evidence="4" key="1">
    <citation type="submission" date="2018-05" db="EMBL/GenBank/DDBJ databases">
        <authorList>
            <person name="Lanie J.A."/>
            <person name="Ng W.-L."/>
            <person name="Kazmierczak K.M."/>
            <person name="Andrzejewski T.M."/>
            <person name="Davidsen T.M."/>
            <person name="Wayne K.J."/>
            <person name="Tettelin H."/>
            <person name="Glass J.I."/>
            <person name="Rusch D."/>
            <person name="Podicherti R."/>
            <person name="Tsui H.-C.T."/>
            <person name="Winkler M.E."/>
        </authorList>
    </citation>
    <scope>NUCLEOTIDE SEQUENCE</scope>
</reference>
<dbReference type="PANTHER" id="PTHR21599:SF0">
    <property type="entry name" value="GLYCERATE KINASE"/>
    <property type="match status" value="1"/>
</dbReference>
<feature type="non-terminal residue" evidence="4">
    <location>
        <position position="1"/>
    </location>
</feature>
<dbReference type="GO" id="GO:0031388">
    <property type="term" value="P:organic acid phosphorylation"/>
    <property type="evidence" value="ECO:0007669"/>
    <property type="project" value="InterPro"/>
</dbReference>
<evidence type="ECO:0008006" key="5">
    <source>
        <dbReference type="Google" id="ProtNLM"/>
    </source>
</evidence>
<protein>
    <recommendedName>
        <fullName evidence="5">Glycerate kinase</fullName>
    </recommendedName>
</protein>
<evidence type="ECO:0000256" key="2">
    <source>
        <dbReference type="ARBA" id="ARBA00022679"/>
    </source>
</evidence>
<comment type="similarity">
    <text evidence="1">Belongs to the glycerate kinase type-1 family.</text>
</comment>
<dbReference type="PANTHER" id="PTHR21599">
    <property type="entry name" value="GLYCERATE KINASE"/>
    <property type="match status" value="1"/>
</dbReference>
<dbReference type="Gene3D" id="3.90.1510.10">
    <property type="entry name" value="Glycerate kinase, domain 2"/>
    <property type="match status" value="1"/>
</dbReference>
<dbReference type="EMBL" id="UINC01068529">
    <property type="protein sequence ID" value="SVC01227.1"/>
    <property type="molecule type" value="Genomic_DNA"/>
</dbReference>